<keyword evidence="7" id="KW-1185">Reference proteome</keyword>
<keyword evidence="3" id="KW-0611">Plant defense</keyword>
<keyword evidence="2" id="KW-0547">Nucleotide-binding</keyword>
<evidence type="ECO:0000256" key="3">
    <source>
        <dbReference type="ARBA" id="ARBA00022821"/>
    </source>
</evidence>
<dbReference type="InterPro" id="IPR002182">
    <property type="entry name" value="NB-ARC"/>
</dbReference>
<name>A0A835CZH2_TETSI</name>
<dbReference type="CDD" id="cd14798">
    <property type="entry name" value="RX-CC_like"/>
    <property type="match status" value="1"/>
</dbReference>
<evidence type="ECO:0000256" key="2">
    <source>
        <dbReference type="ARBA" id="ARBA00022741"/>
    </source>
</evidence>
<dbReference type="OrthoDB" id="3027644at2759"/>
<dbReference type="GO" id="GO:0006952">
    <property type="term" value="P:defense response"/>
    <property type="evidence" value="ECO:0007669"/>
    <property type="project" value="UniProtKB-KW"/>
</dbReference>
<evidence type="ECO:0008006" key="8">
    <source>
        <dbReference type="Google" id="ProtNLM"/>
    </source>
</evidence>
<sequence length="276" mass="32015">MAESVVSFVVERFGDLIIHEAVFLHGARPQIQWLQIELNRMKCFLRDADAKQEEDVHVRNWVAEIRVAAYDADDIVDTFILKVASRRRCGVFQRYVCIFSKWIDIYKVGKEIQEIQTRIHDISNSRETYGIKNIGEIGEGKSSANERLQQLRHSYPHTEEVHVIGLQKEVKVLVKPLMKEDGRFHVVSIVGMGGLGKTTLAKKVYNHSLVKLYFECCAWVFITQQFRVIDVLQAILIKVGSFNSKEREKDLMEKLYKVLENKRYLVVLDDIWSTEA</sequence>
<dbReference type="EMBL" id="JABCRI010000024">
    <property type="protein sequence ID" value="KAF8377860.1"/>
    <property type="molecule type" value="Genomic_DNA"/>
</dbReference>
<evidence type="ECO:0000313" key="6">
    <source>
        <dbReference type="EMBL" id="KAF8377860.1"/>
    </source>
</evidence>
<proteinExistence type="predicted"/>
<dbReference type="InterPro" id="IPR027417">
    <property type="entry name" value="P-loop_NTPase"/>
</dbReference>
<evidence type="ECO:0000313" key="7">
    <source>
        <dbReference type="Proteomes" id="UP000655225"/>
    </source>
</evidence>
<gene>
    <name evidence="6" type="ORF">HHK36_031247</name>
</gene>
<dbReference type="PANTHER" id="PTHR19338">
    <property type="entry name" value="TRANSLOCASE OF INNER MITOCHONDRIAL MEMBRANE 13 HOMOLOG"/>
    <property type="match status" value="1"/>
</dbReference>
<dbReference type="SUPFAM" id="SSF52540">
    <property type="entry name" value="P-loop containing nucleoside triphosphate hydrolases"/>
    <property type="match status" value="1"/>
</dbReference>
<accession>A0A835CZH2</accession>
<dbReference type="PANTHER" id="PTHR19338:SF66">
    <property type="entry name" value="NB-ARC DOMAIN-CONTAINING PROTEIN"/>
    <property type="match status" value="1"/>
</dbReference>
<dbReference type="Pfam" id="PF18052">
    <property type="entry name" value="Rx_N"/>
    <property type="match status" value="1"/>
</dbReference>
<dbReference type="Pfam" id="PF00931">
    <property type="entry name" value="NB-ARC"/>
    <property type="match status" value="1"/>
</dbReference>
<keyword evidence="1" id="KW-0677">Repeat</keyword>
<dbReference type="Gene3D" id="3.40.50.300">
    <property type="entry name" value="P-loop containing nucleotide triphosphate hydrolases"/>
    <property type="match status" value="1"/>
</dbReference>
<dbReference type="FunFam" id="3.40.50.300:FF:001091">
    <property type="entry name" value="Probable disease resistance protein At1g61300"/>
    <property type="match status" value="1"/>
</dbReference>
<feature type="domain" description="NB-ARC" evidence="4">
    <location>
        <begin position="167"/>
        <end position="275"/>
    </location>
</feature>
<dbReference type="OMA" id="MICRKET"/>
<reference evidence="6 7" key="1">
    <citation type="submission" date="2020-04" db="EMBL/GenBank/DDBJ databases">
        <title>Plant Genome Project.</title>
        <authorList>
            <person name="Zhang R.-G."/>
        </authorList>
    </citation>
    <scope>NUCLEOTIDE SEQUENCE [LARGE SCALE GENOMIC DNA]</scope>
    <source>
        <strain evidence="6">YNK0</strain>
        <tissue evidence="6">Leaf</tissue>
    </source>
</reference>
<comment type="caution">
    <text evidence="6">The sequence shown here is derived from an EMBL/GenBank/DDBJ whole genome shotgun (WGS) entry which is preliminary data.</text>
</comment>
<feature type="domain" description="Disease resistance N-terminal" evidence="5">
    <location>
        <begin position="5"/>
        <end position="89"/>
    </location>
</feature>
<dbReference type="Gene3D" id="1.20.5.4130">
    <property type="match status" value="1"/>
</dbReference>
<dbReference type="PRINTS" id="PR00364">
    <property type="entry name" value="DISEASERSIST"/>
</dbReference>
<evidence type="ECO:0000259" key="5">
    <source>
        <dbReference type="Pfam" id="PF18052"/>
    </source>
</evidence>
<dbReference type="InterPro" id="IPR038005">
    <property type="entry name" value="RX-like_CC"/>
</dbReference>
<organism evidence="6 7">
    <name type="scientific">Tetracentron sinense</name>
    <name type="common">Spur-leaf</name>
    <dbReference type="NCBI Taxonomy" id="13715"/>
    <lineage>
        <taxon>Eukaryota</taxon>
        <taxon>Viridiplantae</taxon>
        <taxon>Streptophyta</taxon>
        <taxon>Embryophyta</taxon>
        <taxon>Tracheophyta</taxon>
        <taxon>Spermatophyta</taxon>
        <taxon>Magnoliopsida</taxon>
        <taxon>Trochodendrales</taxon>
        <taxon>Trochodendraceae</taxon>
        <taxon>Tetracentron</taxon>
    </lineage>
</organism>
<dbReference type="Proteomes" id="UP000655225">
    <property type="component" value="Unassembled WGS sequence"/>
</dbReference>
<dbReference type="InterPro" id="IPR041118">
    <property type="entry name" value="Rx_N"/>
</dbReference>
<evidence type="ECO:0000259" key="4">
    <source>
        <dbReference type="Pfam" id="PF00931"/>
    </source>
</evidence>
<protein>
    <recommendedName>
        <fullName evidence="8">Disease resistance protein</fullName>
    </recommendedName>
</protein>
<evidence type="ECO:0000256" key="1">
    <source>
        <dbReference type="ARBA" id="ARBA00022737"/>
    </source>
</evidence>
<dbReference type="GO" id="GO:0043531">
    <property type="term" value="F:ADP binding"/>
    <property type="evidence" value="ECO:0007669"/>
    <property type="project" value="InterPro"/>
</dbReference>
<dbReference type="AlphaFoldDB" id="A0A835CZH2"/>